<dbReference type="AlphaFoldDB" id="A0A8R7TBE0"/>
<dbReference type="Gramene" id="TuG1812G0200000039.01.T02">
    <property type="protein sequence ID" value="TuG1812G0200000039.01.T02"/>
    <property type="gene ID" value="TuG1812G0200000039.01"/>
</dbReference>
<evidence type="ECO:0000313" key="1">
    <source>
        <dbReference type="EnsemblPlants" id="TuG1812G0200000039.01.T02"/>
    </source>
</evidence>
<reference evidence="2" key="1">
    <citation type="journal article" date="2013" name="Nature">
        <title>Draft genome of the wheat A-genome progenitor Triticum urartu.</title>
        <authorList>
            <person name="Ling H.Q."/>
            <person name="Zhao S."/>
            <person name="Liu D."/>
            <person name="Wang J."/>
            <person name="Sun H."/>
            <person name="Zhang C."/>
            <person name="Fan H."/>
            <person name="Li D."/>
            <person name="Dong L."/>
            <person name="Tao Y."/>
            <person name="Gao C."/>
            <person name="Wu H."/>
            <person name="Li Y."/>
            <person name="Cui Y."/>
            <person name="Guo X."/>
            <person name="Zheng S."/>
            <person name="Wang B."/>
            <person name="Yu K."/>
            <person name="Liang Q."/>
            <person name="Yang W."/>
            <person name="Lou X."/>
            <person name="Chen J."/>
            <person name="Feng M."/>
            <person name="Jian J."/>
            <person name="Zhang X."/>
            <person name="Luo G."/>
            <person name="Jiang Y."/>
            <person name="Liu J."/>
            <person name="Wang Z."/>
            <person name="Sha Y."/>
            <person name="Zhang B."/>
            <person name="Wu H."/>
            <person name="Tang D."/>
            <person name="Shen Q."/>
            <person name="Xue P."/>
            <person name="Zou S."/>
            <person name="Wang X."/>
            <person name="Liu X."/>
            <person name="Wang F."/>
            <person name="Yang Y."/>
            <person name="An X."/>
            <person name="Dong Z."/>
            <person name="Zhang K."/>
            <person name="Zhang X."/>
            <person name="Luo M.C."/>
            <person name="Dvorak J."/>
            <person name="Tong Y."/>
            <person name="Wang J."/>
            <person name="Yang H."/>
            <person name="Li Z."/>
            <person name="Wang D."/>
            <person name="Zhang A."/>
            <person name="Wang J."/>
        </authorList>
    </citation>
    <scope>NUCLEOTIDE SEQUENCE</scope>
    <source>
        <strain evidence="2">cv. G1812</strain>
    </source>
</reference>
<proteinExistence type="predicted"/>
<dbReference type="EnsemblPlants" id="TuG1812G0200000039.01.T02">
    <property type="protein sequence ID" value="TuG1812G0200000039.01.T02"/>
    <property type="gene ID" value="TuG1812G0200000039.01"/>
</dbReference>
<evidence type="ECO:0000313" key="2">
    <source>
        <dbReference type="Proteomes" id="UP000015106"/>
    </source>
</evidence>
<dbReference type="Proteomes" id="UP000015106">
    <property type="component" value="Chromosome 2"/>
</dbReference>
<accession>A0A8R7TBE0</accession>
<sequence>MEPVPAAGGTLCGRVLGGAVHDTQTWHQGLPCPHRAGRFLSPLLGLPLCQSWRELEQICDFLWPLFSEKCRLPGDLKLWIGNVLHQCPSQLLTILFARSGMHVFDLSC</sequence>
<keyword evidence="2" id="KW-1185">Reference proteome</keyword>
<reference evidence="1" key="3">
    <citation type="submission" date="2022-06" db="UniProtKB">
        <authorList>
            <consortium name="EnsemblPlants"/>
        </authorList>
    </citation>
    <scope>IDENTIFICATION</scope>
</reference>
<name>A0A8R7TBE0_TRIUA</name>
<protein>
    <submittedName>
        <fullName evidence="1">Uncharacterized protein</fullName>
    </submittedName>
</protein>
<reference evidence="1" key="2">
    <citation type="submission" date="2018-03" db="EMBL/GenBank/DDBJ databases">
        <title>The Triticum urartu genome reveals the dynamic nature of wheat genome evolution.</title>
        <authorList>
            <person name="Ling H."/>
            <person name="Ma B."/>
            <person name="Shi X."/>
            <person name="Liu H."/>
            <person name="Dong L."/>
            <person name="Sun H."/>
            <person name="Cao Y."/>
            <person name="Gao Q."/>
            <person name="Zheng S."/>
            <person name="Li Y."/>
            <person name="Yu Y."/>
            <person name="Du H."/>
            <person name="Qi M."/>
            <person name="Li Y."/>
            <person name="Yu H."/>
            <person name="Cui Y."/>
            <person name="Wang N."/>
            <person name="Chen C."/>
            <person name="Wu H."/>
            <person name="Zhao Y."/>
            <person name="Zhang J."/>
            <person name="Li Y."/>
            <person name="Zhou W."/>
            <person name="Zhang B."/>
            <person name="Hu W."/>
            <person name="Eijk M."/>
            <person name="Tang J."/>
            <person name="Witsenboer H."/>
            <person name="Zhao S."/>
            <person name="Li Z."/>
            <person name="Zhang A."/>
            <person name="Wang D."/>
            <person name="Liang C."/>
        </authorList>
    </citation>
    <scope>NUCLEOTIDE SEQUENCE [LARGE SCALE GENOMIC DNA]</scope>
    <source>
        <strain evidence="1">cv. G1812</strain>
    </source>
</reference>
<organism evidence="1 2">
    <name type="scientific">Triticum urartu</name>
    <name type="common">Red wild einkorn</name>
    <name type="synonym">Crithodium urartu</name>
    <dbReference type="NCBI Taxonomy" id="4572"/>
    <lineage>
        <taxon>Eukaryota</taxon>
        <taxon>Viridiplantae</taxon>
        <taxon>Streptophyta</taxon>
        <taxon>Embryophyta</taxon>
        <taxon>Tracheophyta</taxon>
        <taxon>Spermatophyta</taxon>
        <taxon>Magnoliopsida</taxon>
        <taxon>Liliopsida</taxon>
        <taxon>Poales</taxon>
        <taxon>Poaceae</taxon>
        <taxon>BOP clade</taxon>
        <taxon>Pooideae</taxon>
        <taxon>Triticodae</taxon>
        <taxon>Triticeae</taxon>
        <taxon>Triticinae</taxon>
        <taxon>Triticum</taxon>
    </lineage>
</organism>